<name>A0A840I029_9PROT</name>
<evidence type="ECO:0000256" key="6">
    <source>
        <dbReference type="ARBA" id="ARBA00022840"/>
    </source>
</evidence>
<dbReference type="EC" id="6.1.1.6" evidence="10"/>
<dbReference type="GO" id="GO:0000049">
    <property type="term" value="F:tRNA binding"/>
    <property type="evidence" value="ECO:0007669"/>
    <property type="project" value="InterPro"/>
</dbReference>
<dbReference type="RefSeq" id="WP_246408242.1">
    <property type="nucleotide sequence ID" value="NZ_JACHOB010000001.1"/>
</dbReference>
<comment type="similarity">
    <text evidence="2 10">Belongs to the class-I aminoacyl-tRNA synthetase family.</text>
</comment>
<keyword evidence="12" id="KW-1185">Reference proteome</keyword>
<keyword evidence="4 10" id="KW-0436">Ligase</keyword>
<dbReference type="InterPro" id="IPR020751">
    <property type="entry name" value="aa-tRNA-synth_I_codon-bd_sub2"/>
</dbReference>
<dbReference type="GO" id="GO:0004824">
    <property type="term" value="F:lysine-tRNA ligase activity"/>
    <property type="evidence" value="ECO:0007669"/>
    <property type="project" value="UniProtKB-UniRule"/>
</dbReference>
<protein>
    <recommendedName>
        <fullName evidence="10">Lysine--tRNA ligase</fullName>
        <ecNumber evidence="10">6.1.1.6</ecNumber>
    </recommendedName>
    <alternativeName>
        <fullName evidence="10">Lysyl-tRNA synthetase</fullName>
        <shortName evidence="10">LysRS</shortName>
    </alternativeName>
</protein>
<sequence>MPTAPFTPADYEAAKSWPFQEARALMKRLEKVEKDGTKETVVFETGYGPSGLPHIGTFGEVARTTMVRRAFEALTGRASKIICFSDDMDGLRKVPPNLPNQSLLEQNLQKPLSRVPDPFGTHESFSAHNNAKLREFLDRFGFEYEFMSATEAYSSGAFDQTMIRMLEVYDEVMDIILPTLGEERQKTYSPILPISPKTGRVLYVPLLDRDATTGEVVFEDEDGTRTTMDVRGGRAKLQWKADWAGRWYALGVDYEMSGEDLTESVRLSNRIVAALGGTPPAGFQYQLFLDEEGRKISKSKGNGLTIEQWLRYAEPESLSLFNFASPKKAKKLYFDVIPKTADDYRAHVEHYQGQEGAKALDNPAWHIHGEDVPTAIPAVPFGLLLNIVDAGGIDDANVLRGFVAKYRPDADEAERAAVEPLIEHAIAYFHDFVLPKKHYREPTEQEGKALAILAETLSGMTGEEDEQALQTVVFDAGKAAEFENLRAWFVGLYEVVFGQSEGPRMGPFIKIYGPKETAALIEGALARSHTRAAAQE</sequence>
<keyword evidence="7 10" id="KW-0648">Protein biosynthesis</keyword>
<proteinExistence type="inferred from homology"/>
<dbReference type="GO" id="GO:0006430">
    <property type="term" value="P:lysyl-tRNA aminoacylation"/>
    <property type="evidence" value="ECO:0007669"/>
    <property type="project" value="UniProtKB-UniRule"/>
</dbReference>
<gene>
    <name evidence="10" type="primary">lysS</name>
    <name evidence="11" type="ORF">GGQ59_000679</name>
</gene>
<dbReference type="GO" id="GO:0005524">
    <property type="term" value="F:ATP binding"/>
    <property type="evidence" value="ECO:0007669"/>
    <property type="project" value="UniProtKB-UniRule"/>
</dbReference>
<evidence type="ECO:0000256" key="8">
    <source>
        <dbReference type="ARBA" id="ARBA00023146"/>
    </source>
</evidence>
<dbReference type="NCBIfam" id="TIGR00467">
    <property type="entry name" value="lysS_arch"/>
    <property type="match status" value="1"/>
</dbReference>
<evidence type="ECO:0000256" key="9">
    <source>
        <dbReference type="ARBA" id="ARBA00048573"/>
    </source>
</evidence>
<evidence type="ECO:0000256" key="3">
    <source>
        <dbReference type="ARBA" id="ARBA00022490"/>
    </source>
</evidence>
<keyword evidence="6 10" id="KW-0067">ATP-binding</keyword>
<evidence type="ECO:0000256" key="7">
    <source>
        <dbReference type="ARBA" id="ARBA00022917"/>
    </source>
</evidence>
<dbReference type="InterPro" id="IPR002904">
    <property type="entry name" value="Lys-tRNA-ligase"/>
</dbReference>
<dbReference type="Pfam" id="PF01921">
    <property type="entry name" value="tRNA-synt_1f"/>
    <property type="match status" value="1"/>
</dbReference>
<evidence type="ECO:0000256" key="10">
    <source>
        <dbReference type="HAMAP-Rule" id="MF_00177"/>
    </source>
</evidence>
<evidence type="ECO:0000313" key="11">
    <source>
        <dbReference type="EMBL" id="MBB4658179.1"/>
    </source>
</evidence>
<dbReference type="GO" id="GO:0005737">
    <property type="term" value="C:cytoplasm"/>
    <property type="evidence" value="ECO:0007669"/>
    <property type="project" value="UniProtKB-SubCell"/>
</dbReference>
<dbReference type="PANTHER" id="PTHR37940">
    <property type="entry name" value="LYSINE--TRNA LIGASE"/>
    <property type="match status" value="1"/>
</dbReference>
<dbReference type="PROSITE" id="PS00178">
    <property type="entry name" value="AA_TRNA_LIGASE_I"/>
    <property type="match status" value="1"/>
</dbReference>
<dbReference type="PANTHER" id="PTHR37940:SF1">
    <property type="entry name" value="LYSINE--TRNA LIGASE"/>
    <property type="match status" value="1"/>
</dbReference>
<comment type="caution">
    <text evidence="11">The sequence shown here is derived from an EMBL/GenBank/DDBJ whole genome shotgun (WGS) entry which is preliminary data.</text>
</comment>
<dbReference type="InterPro" id="IPR001412">
    <property type="entry name" value="aa-tRNA-synth_I_CS"/>
</dbReference>
<dbReference type="InterPro" id="IPR014729">
    <property type="entry name" value="Rossmann-like_a/b/a_fold"/>
</dbReference>
<evidence type="ECO:0000313" key="12">
    <source>
        <dbReference type="Proteomes" id="UP000563524"/>
    </source>
</evidence>
<keyword evidence="8 10" id="KW-0030">Aminoacyl-tRNA synthetase</keyword>
<dbReference type="HAMAP" id="MF_00177">
    <property type="entry name" value="Lys_tRNA_synth_class1"/>
    <property type="match status" value="1"/>
</dbReference>
<dbReference type="Gene3D" id="3.40.50.620">
    <property type="entry name" value="HUPs"/>
    <property type="match status" value="2"/>
</dbReference>
<evidence type="ECO:0000256" key="4">
    <source>
        <dbReference type="ARBA" id="ARBA00022598"/>
    </source>
</evidence>
<keyword evidence="3 10" id="KW-0963">Cytoplasm</keyword>
<evidence type="ECO:0000256" key="1">
    <source>
        <dbReference type="ARBA" id="ARBA00004496"/>
    </source>
</evidence>
<reference evidence="11 12" key="1">
    <citation type="submission" date="2020-08" db="EMBL/GenBank/DDBJ databases">
        <title>Genomic Encyclopedia of Type Strains, Phase IV (KMG-IV): sequencing the most valuable type-strain genomes for metagenomic binning, comparative biology and taxonomic classification.</title>
        <authorList>
            <person name="Goeker M."/>
        </authorList>
    </citation>
    <scope>NUCLEOTIDE SEQUENCE [LARGE SCALE GENOMIC DNA]</scope>
    <source>
        <strain evidence="11 12">DSM 102850</strain>
    </source>
</reference>
<accession>A0A840I029</accession>
<feature type="short sequence motif" description="'KMSKS' region" evidence="10">
    <location>
        <begin position="295"/>
        <end position="299"/>
    </location>
</feature>
<dbReference type="Proteomes" id="UP000563524">
    <property type="component" value="Unassembled WGS sequence"/>
</dbReference>
<dbReference type="EMBL" id="JACHOB010000001">
    <property type="protein sequence ID" value="MBB4658179.1"/>
    <property type="molecule type" value="Genomic_DNA"/>
</dbReference>
<feature type="short sequence motif" description="'HIGH' region" evidence="10">
    <location>
        <begin position="49"/>
        <end position="57"/>
    </location>
</feature>
<evidence type="ECO:0000256" key="5">
    <source>
        <dbReference type="ARBA" id="ARBA00022741"/>
    </source>
</evidence>
<dbReference type="InterPro" id="IPR008925">
    <property type="entry name" value="aa_tRNA-synth_I_cd-bd_sf"/>
</dbReference>
<keyword evidence="5 10" id="KW-0547">Nucleotide-binding</keyword>
<comment type="subcellular location">
    <subcellularLocation>
        <location evidence="1 10">Cytoplasm</location>
    </subcellularLocation>
</comment>
<evidence type="ECO:0000256" key="2">
    <source>
        <dbReference type="ARBA" id="ARBA00005594"/>
    </source>
</evidence>
<dbReference type="AlphaFoldDB" id="A0A840I029"/>
<feature type="binding site" evidence="10">
    <location>
        <position position="298"/>
    </location>
    <ligand>
        <name>ATP</name>
        <dbReference type="ChEBI" id="CHEBI:30616"/>
    </ligand>
</feature>
<comment type="catalytic activity">
    <reaction evidence="9 10">
        <text>tRNA(Lys) + L-lysine + ATP = L-lysyl-tRNA(Lys) + AMP + diphosphate</text>
        <dbReference type="Rhea" id="RHEA:20792"/>
        <dbReference type="Rhea" id="RHEA-COMP:9696"/>
        <dbReference type="Rhea" id="RHEA-COMP:9697"/>
        <dbReference type="ChEBI" id="CHEBI:30616"/>
        <dbReference type="ChEBI" id="CHEBI:32551"/>
        <dbReference type="ChEBI" id="CHEBI:33019"/>
        <dbReference type="ChEBI" id="CHEBI:78442"/>
        <dbReference type="ChEBI" id="CHEBI:78529"/>
        <dbReference type="ChEBI" id="CHEBI:456215"/>
        <dbReference type="EC" id="6.1.1.6"/>
    </reaction>
</comment>
<organism evidence="11 12">
    <name type="scientific">Parvularcula dongshanensis</name>
    <dbReference type="NCBI Taxonomy" id="1173995"/>
    <lineage>
        <taxon>Bacteria</taxon>
        <taxon>Pseudomonadati</taxon>
        <taxon>Pseudomonadota</taxon>
        <taxon>Alphaproteobacteria</taxon>
        <taxon>Parvularculales</taxon>
        <taxon>Parvularculaceae</taxon>
        <taxon>Parvularcula</taxon>
    </lineage>
</organism>
<dbReference type="SUPFAM" id="SSF52374">
    <property type="entry name" value="Nucleotidylyl transferase"/>
    <property type="match status" value="1"/>
</dbReference>
<dbReference type="NCBIfam" id="NF001968">
    <property type="entry name" value="PRK00750.1-2"/>
    <property type="match status" value="1"/>
</dbReference>
<dbReference type="Gene3D" id="1.10.10.350">
    <property type="match status" value="1"/>
</dbReference>
<dbReference type="SUPFAM" id="SSF48163">
    <property type="entry name" value="An anticodon-binding domain of class I aminoacyl-tRNA synthetases"/>
    <property type="match status" value="1"/>
</dbReference>